<keyword evidence="2" id="KW-1003">Cell membrane</keyword>
<dbReference type="Proteomes" id="UP000240880">
    <property type="component" value="Unassembled WGS sequence"/>
</dbReference>
<comment type="caution">
    <text evidence="7">The sequence shown here is derived from an EMBL/GenBank/DDBJ whole genome shotgun (WGS) entry which is preliminary data.</text>
</comment>
<feature type="transmembrane region" description="Helical" evidence="6">
    <location>
        <begin position="155"/>
        <end position="179"/>
    </location>
</feature>
<dbReference type="EMBL" id="NEXC01000007">
    <property type="protein sequence ID" value="PSN84131.1"/>
    <property type="molecule type" value="Genomic_DNA"/>
</dbReference>
<name>A0A2R6ACJ4_9ARCH</name>
<feature type="transmembrane region" description="Helical" evidence="6">
    <location>
        <begin position="12"/>
        <end position="37"/>
    </location>
</feature>
<dbReference type="PANTHER" id="PTHR30250">
    <property type="entry name" value="PST FAMILY PREDICTED COLANIC ACID TRANSPORTER"/>
    <property type="match status" value="1"/>
</dbReference>
<feature type="transmembrane region" description="Helical" evidence="6">
    <location>
        <begin position="304"/>
        <end position="324"/>
    </location>
</feature>
<evidence type="ECO:0000313" key="8">
    <source>
        <dbReference type="Proteomes" id="UP000240880"/>
    </source>
</evidence>
<feature type="transmembrane region" description="Helical" evidence="6">
    <location>
        <begin position="265"/>
        <end position="284"/>
    </location>
</feature>
<feature type="transmembrane region" description="Helical" evidence="6">
    <location>
        <begin position="372"/>
        <end position="390"/>
    </location>
</feature>
<dbReference type="InterPro" id="IPR050833">
    <property type="entry name" value="Poly_Biosynth_Transport"/>
</dbReference>
<dbReference type="AlphaFoldDB" id="A0A2R6ACJ4"/>
<keyword evidence="4 6" id="KW-1133">Transmembrane helix</keyword>
<feature type="transmembrane region" description="Helical" evidence="6">
    <location>
        <begin position="242"/>
        <end position="259"/>
    </location>
</feature>
<evidence type="ECO:0000256" key="1">
    <source>
        <dbReference type="ARBA" id="ARBA00004651"/>
    </source>
</evidence>
<keyword evidence="5 6" id="KW-0472">Membrane</keyword>
<evidence type="ECO:0000256" key="5">
    <source>
        <dbReference type="ARBA" id="ARBA00023136"/>
    </source>
</evidence>
<feature type="transmembrane region" description="Helical" evidence="6">
    <location>
        <begin position="336"/>
        <end position="360"/>
    </location>
</feature>
<evidence type="ECO:0000256" key="3">
    <source>
        <dbReference type="ARBA" id="ARBA00022692"/>
    </source>
</evidence>
<feature type="transmembrane region" description="Helical" evidence="6">
    <location>
        <begin position="125"/>
        <end position="148"/>
    </location>
</feature>
<accession>A0A2R6ACJ4</accession>
<feature type="transmembrane region" description="Helical" evidence="6">
    <location>
        <begin position="185"/>
        <end position="205"/>
    </location>
</feature>
<evidence type="ECO:0000256" key="6">
    <source>
        <dbReference type="SAM" id="Phobius"/>
    </source>
</evidence>
<proteinExistence type="predicted"/>
<feature type="transmembrane region" description="Helical" evidence="6">
    <location>
        <begin position="396"/>
        <end position="416"/>
    </location>
</feature>
<organism evidence="7 8">
    <name type="scientific">Candidatus Marsarchaeota G1 archaeon OSP_D</name>
    <dbReference type="NCBI Taxonomy" id="1978155"/>
    <lineage>
        <taxon>Archaea</taxon>
        <taxon>Candidatus Marsarchaeota</taxon>
        <taxon>Candidatus Marsarchaeota group 1</taxon>
    </lineage>
</organism>
<evidence type="ECO:0000256" key="4">
    <source>
        <dbReference type="ARBA" id="ARBA00022989"/>
    </source>
</evidence>
<feature type="transmembrane region" description="Helical" evidence="6">
    <location>
        <begin position="89"/>
        <end position="113"/>
    </location>
</feature>
<protein>
    <submittedName>
        <fullName evidence="7">Uncharacterized protein</fullName>
    </submittedName>
</protein>
<sequence>MPEPLKSRVGLGATALLFGNFASLVIQGIGAILVARFLGSTLYGYYTLLLVPSATLYSFSLIGIPSAISRFVPYFNKKGESETAARIASNGFVFGALFYLVVTIIALLLTPFFMANVIHQPTLTFYAQLASVTIFSQGLINFASGFFIGSFSAQFVSLLLVLQAVLKTGVSLALIWMGYGLSGAVFGLVTSYVFTSALALFLILWKTKIVKPKNFWEDVKTLTKFSIPGYVGNIVNGLARQLQLILIALFAGAAAVGAFSAMLNLASLITLLASPVSTMMLPAFSELSLDQKRRVALSYEQSTLVSSILQVPFALFFVVASHQLVEILYDRSYTSFYLTLALLSVGYLNVGLGGSIQPSLLGGLNKPLKASYIGYTGSAVQLIGTFLLTSKLGAEGAAIATSLGSLLSAVFGHILVKQECGANLPKKKLLFVHLDAMLSALIVYFVLPQNVLRGLYGVLEALLFLAVLLAIYLVLLPLTHALQGEELELMTHSLKGIPVVGSFWALLKRPLDKLVSKKNKF</sequence>
<comment type="subcellular location">
    <subcellularLocation>
        <location evidence="1">Cell membrane</location>
        <topology evidence="1">Multi-pass membrane protein</topology>
    </subcellularLocation>
</comment>
<feature type="transmembrane region" description="Helical" evidence="6">
    <location>
        <begin position="43"/>
        <end position="68"/>
    </location>
</feature>
<keyword evidence="3 6" id="KW-0812">Transmembrane</keyword>
<dbReference type="Pfam" id="PF13440">
    <property type="entry name" value="Polysacc_synt_3"/>
    <property type="match status" value="1"/>
</dbReference>
<evidence type="ECO:0000313" key="7">
    <source>
        <dbReference type="EMBL" id="PSN84131.1"/>
    </source>
</evidence>
<feature type="transmembrane region" description="Helical" evidence="6">
    <location>
        <begin position="453"/>
        <end position="475"/>
    </location>
</feature>
<feature type="transmembrane region" description="Helical" evidence="6">
    <location>
        <begin position="428"/>
        <end position="447"/>
    </location>
</feature>
<reference evidence="7 8" key="1">
    <citation type="submission" date="2017-04" db="EMBL/GenBank/DDBJ databases">
        <title>Novel microbial lineages endemic to geothermal iron-oxide mats fill important gaps in the evolutionary history of Archaea.</title>
        <authorList>
            <person name="Jay Z.J."/>
            <person name="Beam J.P."/>
            <person name="Dlakic M."/>
            <person name="Rusch D.B."/>
            <person name="Kozubal M.A."/>
            <person name="Inskeep W.P."/>
        </authorList>
    </citation>
    <scope>NUCLEOTIDE SEQUENCE [LARGE SCALE GENOMIC DNA]</scope>
    <source>
        <strain evidence="7">OSP_D</strain>
    </source>
</reference>
<dbReference type="PANTHER" id="PTHR30250:SF28">
    <property type="entry name" value="POLYSACCHARIDE BIOSYNTHESIS PROTEIN"/>
    <property type="match status" value="1"/>
</dbReference>
<dbReference type="GO" id="GO:0005886">
    <property type="term" value="C:plasma membrane"/>
    <property type="evidence" value="ECO:0007669"/>
    <property type="project" value="UniProtKB-SubCell"/>
</dbReference>
<gene>
    <name evidence="7" type="ORF">B9Q01_02025</name>
</gene>
<evidence type="ECO:0000256" key="2">
    <source>
        <dbReference type="ARBA" id="ARBA00022475"/>
    </source>
</evidence>